<protein>
    <submittedName>
        <fullName evidence="2">Heterokaryon incompatibility protein-domain-containing protein</fullName>
    </submittedName>
</protein>
<dbReference type="InterPro" id="IPR052895">
    <property type="entry name" value="HetReg/Transcr_Mod"/>
</dbReference>
<dbReference type="EMBL" id="MU864966">
    <property type="protein sequence ID" value="KAK4462848.1"/>
    <property type="molecule type" value="Genomic_DNA"/>
</dbReference>
<dbReference type="PANTHER" id="PTHR24148">
    <property type="entry name" value="ANKYRIN REPEAT DOMAIN-CONTAINING PROTEIN 39 HOMOLOG-RELATED"/>
    <property type="match status" value="1"/>
</dbReference>
<evidence type="ECO:0000259" key="1">
    <source>
        <dbReference type="Pfam" id="PF06985"/>
    </source>
</evidence>
<reference evidence="2" key="2">
    <citation type="submission" date="2023-06" db="EMBL/GenBank/DDBJ databases">
        <authorList>
            <consortium name="Lawrence Berkeley National Laboratory"/>
            <person name="Mondo S.J."/>
            <person name="Hensen N."/>
            <person name="Bonometti L."/>
            <person name="Westerberg I."/>
            <person name="Brannstrom I.O."/>
            <person name="Guillou S."/>
            <person name="Cros-Aarteil S."/>
            <person name="Calhoun S."/>
            <person name="Haridas S."/>
            <person name="Kuo A."/>
            <person name="Pangilinan J."/>
            <person name="Riley R."/>
            <person name="Labutti K."/>
            <person name="Andreopoulos B."/>
            <person name="Lipzen A."/>
            <person name="Chen C."/>
            <person name="Yanf M."/>
            <person name="Daum C."/>
            <person name="Ng V."/>
            <person name="Clum A."/>
            <person name="Steindorff A."/>
            <person name="Ohm R."/>
            <person name="Martin F."/>
            <person name="Silar P."/>
            <person name="Natvig D."/>
            <person name="Lalanne C."/>
            <person name="Gautier V."/>
            <person name="Ament-Velasquez S.L."/>
            <person name="Kruys A."/>
            <person name="Hutchinson M.I."/>
            <person name="Powell A.J."/>
            <person name="Barry K."/>
            <person name="Miller A.N."/>
            <person name="Grigoriev I.V."/>
            <person name="Debuchy R."/>
            <person name="Gladieux P."/>
            <person name="Thoren M.H."/>
            <person name="Johannesson H."/>
        </authorList>
    </citation>
    <scope>NUCLEOTIDE SEQUENCE</scope>
    <source>
        <strain evidence="2">PSN324</strain>
    </source>
</reference>
<accession>A0AAV9HR76</accession>
<dbReference type="Proteomes" id="UP001321749">
    <property type="component" value="Unassembled WGS sequence"/>
</dbReference>
<dbReference type="Pfam" id="PF06985">
    <property type="entry name" value="HET"/>
    <property type="match status" value="1"/>
</dbReference>
<dbReference type="AlphaFoldDB" id="A0AAV9HR76"/>
<feature type="domain" description="Heterokaryon incompatibility" evidence="1">
    <location>
        <begin position="49"/>
        <end position="236"/>
    </location>
</feature>
<gene>
    <name evidence="2" type="ORF">QBC42DRAFT_266854</name>
</gene>
<name>A0AAV9HR76_9PEZI</name>
<dbReference type="PANTHER" id="PTHR24148:SF73">
    <property type="entry name" value="HET DOMAIN PROTEIN (AFU_ORTHOLOGUE AFUA_8G01020)"/>
    <property type="match status" value="1"/>
</dbReference>
<organism evidence="2 3">
    <name type="scientific">Cladorrhinum samala</name>
    <dbReference type="NCBI Taxonomy" id="585594"/>
    <lineage>
        <taxon>Eukaryota</taxon>
        <taxon>Fungi</taxon>
        <taxon>Dikarya</taxon>
        <taxon>Ascomycota</taxon>
        <taxon>Pezizomycotina</taxon>
        <taxon>Sordariomycetes</taxon>
        <taxon>Sordariomycetidae</taxon>
        <taxon>Sordariales</taxon>
        <taxon>Podosporaceae</taxon>
        <taxon>Cladorrhinum</taxon>
    </lineage>
</organism>
<keyword evidence="3" id="KW-1185">Reference proteome</keyword>
<evidence type="ECO:0000313" key="3">
    <source>
        <dbReference type="Proteomes" id="UP001321749"/>
    </source>
</evidence>
<sequence length="723" mass="80931">MDDPDSPPYLKCYHSLAPECCRVFELEPGNFSDPIVGRLVPQAIAGQPYEAVSYVWGDPRKRRDVTINGTTLSITANLYAALTAFRHEPQSGNSGSLNTSTGSAQRPVRRLWADALCINQADLAERTTQVELMGHIFASARRVLAWLGWEEGKEGRRQAQAAIRFIRFFMKDPEAGLRDARILLIHQDVTLTGPPDRLAFLSERDRRRFKEQARKWEAVKLFFKTEYFHRTWIVQELGLAREAIMYTALKPADRAGVGKGLGGEDGAAGSKPQALELDCINWSLVGRFARFLDFSAASLVTHLGLLSWVAHHVWMVWEMKEDGTPDCDFLTGMHWARILGVTDARDRVYALLGHPLARIDGYLVIKPDYTATRGVIYTRLAANFIRKTKNLCVVNLVDHEDDPCVEVREWDPHNDSIMPSWVPDWHSINRTTPLNYPIIAAKVADAEIRIIGDTEGAKGTSLPHLLVRGWVVDEISAVSPCMETTDFPVTNLTREQAKKNPFWLDRVWEMIFVADGLAGRDALAILETLSLALPLGTWEKGQPVNKVAGSQQTLTEHRRSFAAYVLEYHDLWRGVSEIGWVDAEIQSYLPARSLYNSLPAAAQTELRQRAEGATSEGFLESMTWSSMCRIVYRTASGLIGMGSRVTRPGDFVCRVQGSPVLMTMRFIKDSGASQGAKVKTESRDKSASISCLYIGPTVVPARLKRNVVIGRDFNERAARFRIV</sequence>
<comment type="caution">
    <text evidence="2">The sequence shown here is derived from an EMBL/GenBank/DDBJ whole genome shotgun (WGS) entry which is preliminary data.</text>
</comment>
<evidence type="ECO:0000313" key="2">
    <source>
        <dbReference type="EMBL" id="KAK4462848.1"/>
    </source>
</evidence>
<dbReference type="InterPro" id="IPR010730">
    <property type="entry name" value="HET"/>
</dbReference>
<proteinExistence type="predicted"/>
<reference evidence="2" key="1">
    <citation type="journal article" date="2023" name="Mol. Phylogenet. Evol.">
        <title>Genome-scale phylogeny and comparative genomics of the fungal order Sordariales.</title>
        <authorList>
            <person name="Hensen N."/>
            <person name="Bonometti L."/>
            <person name="Westerberg I."/>
            <person name="Brannstrom I.O."/>
            <person name="Guillou S."/>
            <person name="Cros-Aarteil S."/>
            <person name="Calhoun S."/>
            <person name="Haridas S."/>
            <person name="Kuo A."/>
            <person name="Mondo S."/>
            <person name="Pangilinan J."/>
            <person name="Riley R."/>
            <person name="LaButti K."/>
            <person name="Andreopoulos B."/>
            <person name="Lipzen A."/>
            <person name="Chen C."/>
            <person name="Yan M."/>
            <person name="Daum C."/>
            <person name="Ng V."/>
            <person name="Clum A."/>
            <person name="Steindorff A."/>
            <person name="Ohm R.A."/>
            <person name="Martin F."/>
            <person name="Silar P."/>
            <person name="Natvig D.O."/>
            <person name="Lalanne C."/>
            <person name="Gautier V."/>
            <person name="Ament-Velasquez S.L."/>
            <person name="Kruys A."/>
            <person name="Hutchinson M.I."/>
            <person name="Powell A.J."/>
            <person name="Barry K."/>
            <person name="Miller A.N."/>
            <person name="Grigoriev I.V."/>
            <person name="Debuchy R."/>
            <person name="Gladieux P."/>
            <person name="Hiltunen Thoren M."/>
            <person name="Johannesson H."/>
        </authorList>
    </citation>
    <scope>NUCLEOTIDE SEQUENCE</scope>
    <source>
        <strain evidence="2">PSN324</strain>
    </source>
</reference>